<keyword evidence="5 10" id="KW-0472">Membrane</keyword>
<dbReference type="InterPro" id="IPR036259">
    <property type="entry name" value="MFS_trans_sf"/>
</dbReference>
<feature type="transmembrane region" description="Helical" evidence="10">
    <location>
        <begin position="171"/>
        <end position="193"/>
    </location>
</feature>
<proteinExistence type="inferred from homology"/>
<name>A0A814HW91_9BILA</name>
<evidence type="ECO:0000256" key="3">
    <source>
        <dbReference type="ARBA" id="ARBA00022692"/>
    </source>
</evidence>
<feature type="compositionally biased region" description="Polar residues" evidence="9">
    <location>
        <begin position="497"/>
        <end position="506"/>
    </location>
</feature>
<keyword evidence="3 10" id="KW-0812">Transmembrane</keyword>
<protein>
    <recommendedName>
        <fullName evidence="7">UNC93-like protein MFSD11</fullName>
    </recommendedName>
    <alternativeName>
        <fullName evidence="8">Major facilitator superfamily domain-containing protein 11</fullName>
    </alternativeName>
</protein>
<evidence type="ECO:0000256" key="2">
    <source>
        <dbReference type="ARBA" id="ARBA00009172"/>
    </source>
</evidence>
<keyword evidence="6" id="KW-0325">Glycoprotein</keyword>
<feature type="transmembrane region" description="Helical" evidence="10">
    <location>
        <begin position="48"/>
        <end position="67"/>
    </location>
</feature>
<evidence type="ECO:0000313" key="11">
    <source>
        <dbReference type="EMBL" id="CAF1016215.1"/>
    </source>
</evidence>
<dbReference type="GO" id="GO:0016020">
    <property type="term" value="C:membrane"/>
    <property type="evidence" value="ECO:0007669"/>
    <property type="project" value="UniProtKB-SubCell"/>
</dbReference>
<comment type="caution">
    <text evidence="11">The sequence shown here is derived from an EMBL/GenBank/DDBJ whole genome shotgun (WGS) entry which is preliminary data.</text>
</comment>
<sequence>MDSRFINVVLLGSAFMVLFTAFQATGMISQSVLEGVKNETVNGTSFHGSGYISMAILYSFFSLTNVFAPAIVAILGPAVSMFFGGTTYFLYVVSFIYPMTWSYYVISILIGIGAAILWTAQGVYLTKNSDDMTVSRNSGIFWALFQVSLLSGNIYVFVALKTQIIDRATRIPLFAVFSIVSGAGLVLFIFIIWRSYVEKRRDNIPPIEEPKKSTAADIVQTLKVAVRLLKTRNMLLLLIPFSYTGLSNTLFTGVFATCIGHYVKYGDTRKRLIGLHGLLVGCGEILGGGLFGFITKPKTASQKALMILVGCKFNYEYRNNDFILLLGGGLFGFITKPKTASQKALMILVGCILHMIYFYSVFVNFPFDSAQNESTEKPFFDFSATTSQAITFIGSFIVGLGDSSMNTQLMNILASRYKQTTASAFAIFKLVQSLMAAVAFFYAGALQIQWQILIVVIFLFFSTLAFFAVLFDEENTEGTAPLVTNISTEEDDDDTGNRNYSSLVES</sequence>
<evidence type="ECO:0000256" key="4">
    <source>
        <dbReference type="ARBA" id="ARBA00022989"/>
    </source>
</evidence>
<comment type="similarity">
    <text evidence="2">Belongs to the unc-93 family.</text>
</comment>
<evidence type="ECO:0000256" key="9">
    <source>
        <dbReference type="SAM" id="MobiDB-lite"/>
    </source>
</evidence>
<feature type="transmembrane region" description="Helical" evidence="10">
    <location>
        <begin position="74"/>
        <end position="97"/>
    </location>
</feature>
<dbReference type="PANTHER" id="PTHR23294">
    <property type="entry name" value="ET TRANSLATION PRODUCT-RELATED"/>
    <property type="match status" value="1"/>
</dbReference>
<feature type="transmembrane region" description="Helical" evidence="10">
    <location>
        <begin position="422"/>
        <end position="442"/>
    </location>
</feature>
<feature type="transmembrane region" description="Helical" evidence="10">
    <location>
        <begin position="235"/>
        <end position="263"/>
    </location>
</feature>
<evidence type="ECO:0000313" key="12">
    <source>
        <dbReference type="Proteomes" id="UP000663860"/>
    </source>
</evidence>
<dbReference type="Proteomes" id="UP000663860">
    <property type="component" value="Unassembled WGS sequence"/>
</dbReference>
<accession>A0A814HW91</accession>
<dbReference type="SUPFAM" id="SSF103473">
    <property type="entry name" value="MFS general substrate transporter"/>
    <property type="match status" value="1"/>
</dbReference>
<evidence type="ECO:0000256" key="6">
    <source>
        <dbReference type="ARBA" id="ARBA00023180"/>
    </source>
</evidence>
<dbReference type="AlphaFoldDB" id="A0A814HW91"/>
<dbReference type="Gene3D" id="1.20.1250.20">
    <property type="entry name" value="MFS general substrate transporter like domains"/>
    <property type="match status" value="1"/>
</dbReference>
<dbReference type="PANTHER" id="PTHR23294:SF0">
    <property type="entry name" value="UNC93-LIKE PROTEIN MFSD11"/>
    <property type="match status" value="1"/>
</dbReference>
<feature type="transmembrane region" description="Helical" evidence="10">
    <location>
        <begin position="275"/>
        <end position="294"/>
    </location>
</feature>
<feature type="transmembrane region" description="Helical" evidence="10">
    <location>
        <begin position="448"/>
        <end position="471"/>
    </location>
</feature>
<feature type="region of interest" description="Disordered" evidence="9">
    <location>
        <begin position="481"/>
        <end position="506"/>
    </location>
</feature>
<dbReference type="Pfam" id="PF05978">
    <property type="entry name" value="UNC-93"/>
    <property type="match status" value="2"/>
</dbReference>
<evidence type="ECO:0000256" key="5">
    <source>
        <dbReference type="ARBA" id="ARBA00023136"/>
    </source>
</evidence>
<dbReference type="InterPro" id="IPR051617">
    <property type="entry name" value="UNC-93-like_regulator"/>
</dbReference>
<dbReference type="InterPro" id="IPR010291">
    <property type="entry name" value="Ion_channel_UNC-93"/>
</dbReference>
<dbReference type="EMBL" id="CAJNOE010000178">
    <property type="protein sequence ID" value="CAF1016215.1"/>
    <property type="molecule type" value="Genomic_DNA"/>
</dbReference>
<reference evidence="11" key="1">
    <citation type="submission" date="2021-02" db="EMBL/GenBank/DDBJ databases">
        <authorList>
            <person name="Nowell W R."/>
        </authorList>
    </citation>
    <scope>NUCLEOTIDE SEQUENCE</scope>
</reference>
<gene>
    <name evidence="11" type="ORF">IZO911_LOCUS18459</name>
</gene>
<feature type="transmembrane region" description="Helical" evidence="10">
    <location>
        <begin position="138"/>
        <end position="159"/>
    </location>
</feature>
<feature type="transmembrane region" description="Helical" evidence="10">
    <location>
        <begin position="344"/>
        <end position="362"/>
    </location>
</feature>
<evidence type="ECO:0000256" key="10">
    <source>
        <dbReference type="SAM" id="Phobius"/>
    </source>
</evidence>
<evidence type="ECO:0000256" key="8">
    <source>
        <dbReference type="ARBA" id="ARBA00041910"/>
    </source>
</evidence>
<organism evidence="11 12">
    <name type="scientific">Adineta steineri</name>
    <dbReference type="NCBI Taxonomy" id="433720"/>
    <lineage>
        <taxon>Eukaryota</taxon>
        <taxon>Metazoa</taxon>
        <taxon>Spiralia</taxon>
        <taxon>Gnathifera</taxon>
        <taxon>Rotifera</taxon>
        <taxon>Eurotatoria</taxon>
        <taxon>Bdelloidea</taxon>
        <taxon>Adinetida</taxon>
        <taxon>Adinetidae</taxon>
        <taxon>Adineta</taxon>
    </lineage>
</organism>
<feature type="transmembrane region" description="Helical" evidence="10">
    <location>
        <begin position="103"/>
        <end position="126"/>
    </location>
</feature>
<evidence type="ECO:0000256" key="1">
    <source>
        <dbReference type="ARBA" id="ARBA00004141"/>
    </source>
</evidence>
<evidence type="ECO:0000256" key="7">
    <source>
        <dbReference type="ARBA" id="ARBA00040302"/>
    </source>
</evidence>
<feature type="transmembrane region" description="Helical" evidence="10">
    <location>
        <begin position="382"/>
        <end position="401"/>
    </location>
</feature>
<comment type="subcellular location">
    <subcellularLocation>
        <location evidence="1">Membrane</location>
        <topology evidence="1">Multi-pass membrane protein</topology>
    </subcellularLocation>
</comment>
<keyword evidence="4 10" id="KW-1133">Transmembrane helix</keyword>